<proteinExistence type="predicted"/>
<evidence type="ECO:0000313" key="2">
    <source>
        <dbReference type="EMBL" id="URE09249.1"/>
    </source>
</evidence>
<dbReference type="AlphaFoldDB" id="A0A9E7GC40"/>
<dbReference type="Proteomes" id="UP001055439">
    <property type="component" value="Chromosome 6"/>
</dbReference>
<evidence type="ECO:0000256" key="1">
    <source>
        <dbReference type="SAM" id="MobiDB-lite"/>
    </source>
</evidence>
<feature type="region of interest" description="Disordered" evidence="1">
    <location>
        <begin position="51"/>
        <end position="99"/>
    </location>
</feature>
<gene>
    <name evidence="2" type="ORF">MUK42_04234</name>
</gene>
<dbReference type="EMBL" id="CP097508">
    <property type="protein sequence ID" value="URE09249.1"/>
    <property type="molecule type" value="Genomic_DNA"/>
</dbReference>
<reference evidence="2" key="1">
    <citation type="submission" date="2022-05" db="EMBL/GenBank/DDBJ databases">
        <title>The Musa troglodytarum L. genome provides insights into the mechanism of non-climacteric behaviour and enrichment of carotenoids.</title>
        <authorList>
            <person name="Wang J."/>
        </authorList>
    </citation>
    <scope>NUCLEOTIDE SEQUENCE</scope>
    <source>
        <tissue evidence="2">Leaf</tissue>
    </source>
</reference>
<accession>A0A9E7GC40</accession>
<organism evidence="2 3">
    <name type="scientific">Musa troglodytarum</name>
    <name type="common">fe'i banana</name>
    <dbReference type="NCBI Taxonomy" id="320322"/>
    <lineage>
        <taxon>Eukaryota</taxon>
        <taxon>Viridiplantae</taxon>
        <taxon>Streptophyta</taxon>
        <taxon>Embryophyta</taxon>
        <taxon>Tracheophyta</taxon>
        <taxon>Spermatophyta</taxon>
        <taxon>Magnoliopsida</taxon>
        <taxon>Liliopsida</taxon>
        <taxon>Zingiberales</taxon>
        <taxon>Musaceae</taxon>
        <taxon>Musa</taxon>
    </lineage>
</organism>
<name>A0A9E7GC40_9LILI</name>
<evidence type="ECO:0000313" key="3">
    <source>
        <dbReference type="Proteomes" id="UP001055439"/>
    </source>
</evidence>
<dbReference type="OrthoDB" id="10453275at2759"/>
<keyword evidence="3" id="KW-1185">Reference proteome</keyword>
<protein>
    <submittedName>
        <fullName evidence="2">Uncharacterized protein</fullName>
    </submittedName>
</protein>
<sequence>MMPLYHFSLSLSLHQDMDAGTGCCLRSRWLLCFVFATLLCSGRLAHRVSGRWSRGGRRSPIVSLEDYSGPRANPRHDPKPCPSPCSGPGPGPKPSPIRN</sequence>
<feature type="compositionally biased region" description="Pro residues" evidence="1">
    <location>
        <begin position="80"/>
        <end position="99"/>
    </location>
</feature>